<feature type="compositionally biased region" description="Basic and acidic residues" evidence="1">
    <location>
        <begin position="56"/>
        <end position="81"/>
    </location>
</feature>
<dbReference type="Proteomes" id="UP001642260">
    <property type="component" value="Unassembled WGS sequence"/>
</dbReference>
<organism evidence="2 3">
    <name type="scientific">Eruca vesicaria subsp. sativa</name>
    <name type="common">Garden rocket</name>
    <name type="synonym">Eruca sativa</name>
    <dbReference type="NCBI Taxonomy" id="29727"/>
    <lineage>
        <taxon>Eukaryota</taxon>
        <taxon>Viridiplantae</taxon>
        <taxon>Streptophyta</taxon>
        <taxon>Embryophyta</taxon>
        <taxon>Tracheophyta</taxon>
        <taxon>Spermatophyta</taxon>
        <taxon>Magnoliopsida</taxon>
        <taxon>eudicotyledons</taxon>
        <taxon>Gunneridae</taxon>
        <taxon>Pentapetalae</taxon>
        <taxon>rosids</taxon>
        <taxon>malvids</taxon>
        <taxon>Brassicales</taxon>
        <taxon>Brassicaceae</taxon>
        <taxon>Brassiceae</taxon>
        <taxon>Eruca</taxon>
    </lineage>
</organism>
<proteinExistence type="predicted"/>
<evidence type="ECO:0000256" key="1">
    <source>
        <dbReference type="SAM" id="MobiDB-lite"/>
    </source>
</evidence>
<gene>
    <name evidence="2" type="ORF">ERUC_LOCUS31857</name>
</gene>
<dbReference type="AlphaFoldDB" id="A0ABC8L8P7"/>
<feature type="region of interest" description="Disordered" evidence="1">
    <location>
        <begin position="1"/>
        <end position="32"/>
    </location>
</feature>
<feature type="region of interest" description="Disordered" evidence="1">
    <location>
        <begin position="51"/>
        <end position="81"/>
    </location>
</feature>
<keyword evidence="3" id="KW-1185">Reference proteome</keyword>
<feature type="compositionally biased region" description="Basic and acidic residues" evidence="1">
    <location>
        <begin position="1"/>
        <end position="27"/>
    </location>
</feature>
<accession>A0ABC8L8P7</accession>
<protein>
    <submittedName>
        <fullName evidence="2">Uncharacterized protein</fullName>
    </submittedName>
</protein>
<evidence type="ECO:0000313" key="3">
    <source>
        <dbReference type="Proteomes" id="UP001642260"/>
    </source>
</evidence>
<sequence length="81" mass="9655">MYKENSLKERECDDKEEKEQGEELLREKKTRRSITKNRPVFRLSLEKTILPPKSIDTTRTEMASSEKTRERPVTQSSRKIE</sequence>
<reference evidence="2 3" key="1">
    <citation type="submission" date="2022-03" db="EMBL/GenBank/DDBJ databases">
        <authorList>
            <person name="Macdonald S."/>
            <person name="Ahmed S."/>
            <person name="Newling K."/>
        </authorList>
    </citation>
    <scope>NUCLEOTIDE SEQUENCE [LARGE SCALE GENOMIC DNA]</scope>
</reference>
<name>A0ABC8L8P7_ERUVS</name>
<dbReference type="EMBL" id="CAKOAT010442932">
    <property type="protein sequence ID" value="CAH8373425.1"/>
    <property type="molecule type" value="Genomic_DNA"/>
</dbReference>
<evidence type="ECO:0000313" key="2">
    <source>
        <dbReference type="EMBL" id="CAH8373425.1"/>
    </source>
</evidence>
<comment type="caution">
    <text evidence="2">The sequence shown here is derived from an EMBL/GenBank/DDBJ whole genome shotgun (WGS) entry which is preliminary data.</text>
</comment>